<evidence type="ECO:0000256" key="1">
    <source>
        <dbReference type="SAM" id="MobiDB-lite"/>
    </source>
</evidence>
<proteinExistence type="predicted"/>
<evidence type="ECO:0000313" key="2">
    <source>
        <dbReference type="EMBL" id="MCI41238.1"/>
    </source>
</evidence>
<reference evidence="2 3" key="1">
    <citation type="journal article" date="2018" name="Front. Plant Sci.">
        <title>Red Clover (Trifolium pratense) and Zigzag Clover (T. medium) - A Picture of Genomic Similarities and Differences.</title>
        <authorList>
            <person name="Dluhosova J."/>
            <person name="Istvanek J."/>
            <person name="Nedelnik J."/>
            <person name="Repkova J."/>
        </authorList>
    </citation>
    <scope>NUCLEOTIDE SEQUENCE [LARGE SCALE GENOMIC DNA]</scope>
    <source>
        <strain evidence="3">cv. 10/8</strain>
        <tissue evidence="2">Leaf</tissue>
    </source>
</reference>
<keyword evidence="3" id="KW-1185">Reference proteome</keyword>
<protein>
    <submittedName>
        <fullName evidence="2">Uncharacterized protein</fullName>
    </submittedName>
</protein>
<feature type="non-terminal residue" evidence="2">
    <location>
        <position position="1"/>
    </location>
</feature>
<organism evidence="2 3">
    <name type="scientific">Trifolium medium</name>
    <dbReference type="NCBI Taxonomy" id="97028"/>
    <lineage>
        <taxon>Eukaryota</taxon>
        <taxon>Viridiplantae</taxon>
        <taxon>Streptophyta</taxon>
        <taxon>Embryophyta</taxon>
        <taxon>Tracheophyta</taxon>
        <taxon>Spermatophyta</taxon>
        <taxon>Magnoliopsida</taxon>
        <taxon>eudicotyledons</taxon>
        <taxon>Gunneridae</taxon>
        <taxon>Pentapetalae</taxon>
        <taxon>rosids</taxon>
        <taxon>fabids</taxon>
        <taxon>Fabales</taxon>
        <taxon>Fabaceae</taxon>
        <taxon>Papilionoideae</taxon>
        <taxon>50 kb inversion clade</taxon>
        <taxon>NPAAA clade</taxon>
        <taxon>Hologalegina</taxon>
        <taxon>IRL clade</taxon>
        <taxon>Trifolieae</taxon>
        <taxon>Trifolium</taxon>
    </lineage>
</organism>
<dbReference type="AlphaFoldDB" id="A0A392RX97"/>
<name>A0A392RX97_9FABA</name>
<dbReference type="EMBL" id="LXQA010289684">
    <property type="protein sequence ID" value="MCI41238.1"/>
    <property type="molecule type" value="Genomic_DNA"/>
</dbReference>
<sequence>GSQALVPCHSPFPQGGRKESAPNGAADHAKIEDGINIVNMLIQVSLGTLLDLSFGEYLNVFTIL</sequence>
<dbReference type="Proteomes" id="UP000265520">
    <property type="component" value="Unassembled WGS sequence"/>
</dbReference>
<comment type="caution">
    <text evidence="2">The sequence shown here is derived from an EMBL/GenBank/DDBJ whole genome shotgun (WGS) entry which is preliminary data.</text>
</comment>
<feature type="region of interest" description="Disordered" evidence="1">
    <location>
        <begin position="1"/>
        <end position="25"/>
    </location>
</feature>
<accession>A0A392RX97</accession>
<evidence type="ECO:0000313" key="3">
    <source>
        <dbReference type="Proteomes" id="UP000265520"/>
    </source>
</evidence>